<dbReference type="InterPro" id="IPR009030">
    <property type="entry name" value="Growth_fac_rcpt_cys_sf"/>
</dbReference>
<dbReference type="PROSITE" id="PS00236">
    <property type="entry name" value="NEUROTR_ION_CHANNEL"/>
    <property type="match status" value="1"/>
</dbReference>
<dbReference type="EMBL" id="JAQQBS010000002">
    <property type="protein sequence ID" value="KAK0173949.1"/>
    <property type="molecule type" value="Genomic_DNA"/>
</dbReference>
<dbReference type="PANTHER" id="PTHR42884:SF3">
    <property type="entry name" value="FURIN-LIKE PROTEASE 1, ISOFORMS 1_1-X_2"/>
    <property type="match status" value="1"/>
</dbReference>
<keyword evidence="18 33" id="KW-0472">Membrane</keyword>
<evidence type="ECO:0000256" key="24">
    <source>
        <dbReference type="ARBA" id="ARBA00023286"/>
    </source>
</evidence>
<dbReference type="FunFam" id="1.20.58.390:FF:000038">
    <property type="entry name" value="Acetylcholine receptor subunit beta-like 1"/>
    <property type="match status" value="1"/>
</dbReference>
<dbReference type="SUPFAM" id="SSF63712">
    <property type="entry name" value="Nicotinic receptor ligand binding domain-like"/>
    <property type="match status" value="1"/>
</dbReference>
<feature type="active site" description="Charge relay system" evidence="32">
    <location>
        <position position="372"/>
    </location>
</feature>
<comment type="function">
    <text evidence="2">After binding acetylcholine, the AChR responds by an extensive change in conformation that affects all subunits and leads to opening of an ion-conducting channel across the plasma membrane.</text>
</comment>
<evidence type="ECO:0000256" key="18">
    <source>
        <dbReference type="ARBA" id="ARBA00023136"/>
    </source>
</evidence>
<dbReference type="InterPro" id="IPR034182">
    <property type="entry name" value="Kexin/furin"/>
</dbReference>
<dbReference type="InterPro" id="IPR006201">
    <property type="entry name" value="Neur_channel"/>
</dbReference>
<keyword evidence="10 33" id="KW-0812">Transmembrane</keyword>
<keyword evidence="13 32" id="KW-0720">Serine protease</keyword>
<evidence type="ECO:0000256" key="9">
    <source>
        <dbReference type="ARBA" id="ARBA00022685"/>
    </source>
</evidence>
<dbReference type="GO" id="GO:0097090">
    <property type="term" value="P:presynaptic membrane organization"/>
    <property type="evidence" value="ECO:0007669"/>
    <property type="project" value="UniProtKB-ARBA"/>
</dbReference>
<dbReference type="InterPro" id="IPR008979">
    <property type="entry name" value="Galactose-bd-like_sf"/>
</dbReference>
<dbReference type="GO" id="GO:0008039">
    <property type="term" value="P:synaptic target recognition"/>
    <property type="evidence" value="ECO:0007669"/>
    <property type="project" value="UniProtKB-ARBA"/>
</dbReference>
<dbReference type="NCBIfam" id="TIGR00860">
    <property type="entry name" value="LIC"/>
    <property type="match status" value="1"/>
</dbReference>
<dbReference type="FunFam" id="3.40.50.200:FF:000001">
    <property type="entry name" value="Furin 2, isoform B"/>
    <property type="match status" value="1"/>
</dbReference>
<dbReference type="InterPro" id="IPR036719">
    <property type="entry name" value="Neuro-gated_channel_TM_sf"/>
</dbReference>
<dbReference type="Gene3D" id="1.20.58.390">
    <property type="entry name" value="Neurotransmitter-gated ion-channel transmembrane domain"/>
    <property type="match status" value="2"/>
</dbReference>
<dbReference type="Gene3D" id="2.70.170.10">
    <property type="entry name" value="Neurotransmitter-gated ion-channel ligand-binding domain"/>
    <property type="match status" value="1"/>
</dbReference>
<dbReference type="Pfam" id="PF02931">
    <property type="entry name" value="Neur_chan_LBD"/>
    <property type="match status" value="1"/>
</dbReference>
<keyword evidence="17 33" id="KW-0406">Ion transport</keyword>
<keyword evidence="25 33" id="KW-0407">Ion channel</keyword>
<evidence type="ECO:0000256" key="21">
    <source>
        <dbReference type="ARBA" id="ARBA00023170"/>
    </source>
</evidence>
<reference evidence="36" key="1">
    <citation type="journal article" date="2023" name="bioRxiv">
        <title>Scaffold-level genome assemblies of two parasitoid biocontrol wasps reveal the parthenogenesis mechanism and an associated novel virus.</title>
        <authorList>
            <person name="Inwood S."/>
            <person name="Skelly J."/>
            <person name="Guhlin J."/>
            <person name="Harrop T."/>
            <person name="Goldson S."/>
            <person name="Dearden P."/>
        </authorList>
    </citation>
    <scope>NUCLEOTIDE SEQUENCE</scope>
    <source>
        <strain evidence="36">Irish</strain>
        <tissue evidence="36">Whole body</tissue>
    </source>
</reference>
<dbReference type="SMART" id="SM00261">
    <property type="entry name" value="FU"/>
    <property type="match status" value="2"/>
</dbReference>
<comment type="cofactor">
    <cofactor evidence="1">
        <name>Ca(2+)</name>
        <dbReference type="ChEBI" id="CHEBI:29108"/>
    </cofactor>
</comment>
<dbReference type="InterPro" id="IPR006212">
    <property type="entry name" value="Furin_repeat"/>
</dbReference>
<organism evidence="36 37">
    <name type="scientific">Microctonus aethiopoides</name>
    <dbReference type="NCBI Taxonomy" id="144406"/>
    <lineage>
        <taxon>Eukaryota</taxon>
        <taxon>Metazoa</taxon>
        <taxon>Ecdysozoa</taxon>
        <taxon>Arthropoda</taxon>
        <taxon>Hexapoda</taxon>
        <taxon>Insecta</taxon>
        <taxon>Pterygota</taxon>
        <taxon>Neoptera</taxon>
        <taxon>Endopterygota</taxon>
        <taxon>Hymenoptera</taxon>
        <taxon>Apocrita</taxon>
        <taxon>Ichneumonoidea</taxon>
        <taxon>Braconidae</taxon>
        <taxon>Euphorinae</taxon>
        <taxon>Microctonus</taxon>
    </lineage>
</organism>
<feature type="transmembrane region" description="Helical" evidence="33">
    <location>
        <begin position="954"/>
        <end position="978"/>
    </location>
</feature>
<dbReference type="GO" id="GO:0016486">
    <property type="term" value="P:peptide hormone processing"/>
    <property type="evidence" value="ECO:0007669"/>
    <property type="project" value="TreeGrafter"/>
</dbReference>
<evidence type="ECO:0000256" key="6">
    <source>
        <dbReference type="ARBA" id="ARBA00022448"/>
    </source>
</evidence>
<dbReference type="InterPro" id="IPR036852">
    <property type="entry name" value="Peptidase_S8/S53_dom_sf"/>
</dbReference>
<evidence type="ECO:0000256" key="1">
    <source>
        <dbReference type="ARBA" id="ARBA00001913"/>
    </source>
</evidence>
<dbReference type="GO" id="GO:0005802">
    <property type="term" value="C:trans-Golgi network"/>
    <property type="evidence" value="ECO:0007669"/>
    <property type="project" value="TreeGrafter"/>
</dbReference>
<dbReference type="Gene3D" id="3.30.70.850">
    <property type="entry name" value="Peptidase S8, pro-domain"/>
    <property type="match status" value="1"/>
</dbReference>
<keyword evidence="8 32" id="KW-0645">Protease</keyword>
<evidence type="ECO:0000256" key="17">
    <source>
        <dbReference type="ARBA" id="ARBA00023065"/>
    </source>
</evidence>
<evidence type="ECO:0000313" key="37">
    <source>
        <dbReference type="Proteomes" id="UP001168990"/>
    </source>
</evidence>
<dbReference type="SUPFAM" id="SSF57184">
    <property type="entry name" value="Growth factor receptor domain"/>
    <property type="match status" value="1"/>
</dbReference>
<keyword evidence="11 33" id="KW-0732">Signal</keyword>
<dbReference type="GO" id="GO:0097688">
    <property type="term" value="P:glutamate receptor clustering"/>
    <property type="evidence" value="ECO:0007669"/>
    <property type="project" value="UniProtKB-ARBA"/>
</dbReference>
<comment type="similarity">
    <text evidence="5">Belongs to the ligand-gated ion channel (TC 1.A.9) family. Acetylcholine receptor (TC 1.A.9.1) subfamily.</text>
</comment>
<feature type="chain" id="PRO_5041480072" description="furin" evidence="33">
    <location>
        <begin position="25"/>
        <end position="1242"/>
    </location>
</feature>
<evidence type="ECO:0000256" key="14">
    <source>
        <dbReference type="ARBA" id="ARBA00022989"/>
    </source>
</evidence>
<evidence type="ECO:0000256" key="2">
    <source>
        <dbReference type="ARBA" id="ARBA00003328"/>
    </source>
</evidence>
<dbReference type="Pfam" id="PF01483">
    <property type="entry name" value="P_proprotein"/>
    <property type="match status" value="1"/>
</dbReference>
<feature type="active site" description="Charge relay system" evidence="32">
    <location>
        <position position="198"/>
    </location>
</feature>
<protein>
    <recommendedName>
        <fullName evidence="28">furin</fullName>
        <ecNumber evidence="28">3.4.21.75</ecNumber>
    </recommendedName>
    <alternativeName>
        <fullName evidence="30">Kex2-like endoprotease 1</fullName>
    </alternativeName>
    <alternativeName>
        <fullName evidence="31">dKLIP-1</fullName>
    </alternativeName>
</protein>
<evidence type="ECO:0000256" key="16">
    <source>
        <dbReference type="ARBA" id="ARBA00023034"/>
    </source>
</evidence>
<keyword evidence="23" id="KW-0628">Postsynaptic cell membrane</keyword>
<dbReference type="InterPro" id="IPR006202">
    <property type="entry name" value="Neur_chan_lig-bd"/>
</dbReference>
<evidence type="ECO:0000256" key="34">
    <source>
        <dbReference type="SAM" id="MobiDB-lite"/>
    </source>
</evidence>
<dbReference type="CDD" id="cd19032">
    <property type="entry name" value="LGIC_ECD_nAChR_proto_beta-like"/>
    <property type="match status" value="1"/>
</dbReference>
<dbReference type="PROSITE" id="PS51829">
    <property type="entry name" value="P_HOMO_B"/>
    <property type="match status" value="1"/>
</dbReference>
<evidence type="ECO:0000256" key="3">
    <source>
        <dbReference type="ARBA" id="ARBA00004653"/>
    </source>
</evidence>
<dbReference type="InterPro" id="IPR006029">
    <property type="entry name" value="Neurotrans-gated_channel_TM"/>
</dbReference>
<name>A0AA39KU79_9HYME</name>
<dbReference type="Gene3D" id="2.60.120.260">
    <property type="entry name" value="Galactose-binding domain-like"/>
    <property type="match status" value="1"/>
</dbReference>
<dbReference type="GO" id="GO:0004888">
    <property type="term" value="F:transmembrane signaling receptor activity"/>
    <property type="evidence" value="ECO:0007669"/>
    <property type="project" value="InterPro"/>
</dbReference>
<dbReference type="InterPro" id="IPR000209">
    <property type="entry name" value="Peptidase_S8/S53_dom"/>
</dbReference>
<keyword evidence="12 32" id="KW-0378">Hydrolase</keyword>
<evidence type="ECO:0000256" key="26">
    <source>
        <dbReference type="ARBA" id="ARBA00034104"/>
    </source>
</evidence>
<keyword evidence="24" id="KW-1071">Ligand-gated ion channel</keyword>
<keyword evidence="22" id="KW-0325">Glycoprotein</keyword>
<dbReference type="AlphaFoldDB" id="A0AA39KU79"/>
<dbReference type="SUPFAM" id="SSF90112">
    <property type="entry name" value="Neurotransmitter-gated ion-channel transmembrane pore"/>
    <property type="match status" value="1"/>
</dbReference>
<keyword evidence="21" id="KW-0675">Receptor</keyword>
<dbReference type="InterPro" id="IPR036734">
    <property type="entry name" value="Neur_chan_lig-bd_sf"/>
</dbReference>
<dbReference type="GO" id="GO:0004252">
    <property type="term" value="F:serine-type endopeptidase activity"/>
    <property type="evidence" value="ECO:0007669"/>
    <property type="project" value="UniProtKB-UniRule"/>
</dbReference>
<feature type="compositionally biased region" description="Polar residues" evidence="34">
    <location>
        <begin position="597"/>
        <end position="612"/>
    </location>
</feature>
<feature type="region of interest" description="Disordered" evidence="34">
    <location>
        <begin position="580"/>
        <end position="622"/>
    </location>
</feature>
<evidence type="ECO:0000256" key="20">
    <source>
        <dbReference type="ARBA" id="ARBA00023157"/>
    </source>
</evidence>
<dbReference type="InterPro" id="IPR002884">
    <property type="entry name" value="P_dom"/>
</dbReference>
<evidence type="ECO:0000259" key="35">
    <source>
        <dbReference type="PROSITE" id="PS51829"/>
    </source>
</evidence>
<feature type="transmembrane region" description="Helical" evidence="33">
    <location>
        <begin position="1203"/>
        <end position="1221"/>
    </location>
</feature>
<evidence type="ECO:0000256" key="10">
    <source>
        <dbReference type="ARBA" id="ARBA00022692"/>
    </source>
</evidence>
<dbReference type="Gene3D" id="3.40.50.200">
    <property type="entry name" value="Peptidase S8/S53 domain"/>
    <property type="match status" value="1"/>
</dbReference>
<dbReference type="PROSITE" id="PS00136">
    <property type="entry name" value="SUBTILASE_ASP"/>
    <property type="match status" value="1"/>
</dbReference>
<evidence type="ECO:0000256" key="19">
    <source>
        <dbReference type="ARBA" id="ARBA00023145"/>
    </source>
</evidence>
<dbReference type="InterPro" id="IPR002394">
    <property type="entry name" value="Nicotinic_acetylcholine_rcpt"/>
</dbReference>
<gene>
    <name evidence="36" type="ORF">PV328_007083</name>
</gene>
<dbReference type="SUPFAM" id="SSF54897">
    <property type="entry name" value="Protease propeptides/inhibitors"/>
    <property type="match status" value="1"/>
</dbReference>
<dbReference type="InterPro" id="IPR023828">
    <property type="entry name" value="Peptidase_S8_Ser-AS"/>
</dbReference>
<feature type="transmembrane region" description="Helical" evidence="33">
    <location>
        <begin position="985"/>
        <end position="1007"/>
    </location>
</feature>
<dbReference type="GO" id="GO:0045211">
    <property type="term" value="C:postsynaptic membrane"/>
    <property type="evidence" value="ECO:0007669"/>
    <property type="project" value="UniProtKB-SubCell"/>
</dbReference>
<evidence type="ECO:0000256" key="29">
    <source>
        <dbReference type="ARBA" id="ARBA00053600"/>
    </source>
</evidence>
<comment type="catalytic activity">
    <reaction evidence="27">
        <text>Release of mature proteins from their proproteins by cleavage of -Arg-Xaa-Yaa-Arg-|-Zaa- bonds, where Xaa can be any amino acid and Yaa is Arg or Lys. Releases albumin, complement component C3 and von Willebrand factor from their respective precursors.</text>
        <dbReference type="EC" id="3.4.21.75"/>
    </reaction>
</comment>
<dbReference type="PANTHER" id="PTHR42884">
    <property type="entry name" value="PROPROTEIN CONVERTASE SUBTILISIN/KEXIN-RELATED"/>
    <property type="match status" value="1"/>
</dbReference>
<evidence type="ECO:0000313" key="36">
    <source>
        <dbReference type="EMBL" id="KAK0173949.1"/>
    </source>
</evidence>
<dbReference type="FunFam" id="2.60.120.260:FF:000006">
    <property type="entry name" value="Proprotein convertase subtilisin/kexin type 5"/>
    <property type="match status" value="1"/>
</dbReference>
<dbReference type="GO" id="GO:0001941">
    <property type="term" value="P:postsynaptic membrane organization"/>
    <property type="evidence" value="ECO:0007669"/>
    <property type="project" value="UniProtKB-ARBA"/>
</dbReference>
<keyword evidence="7" id="KW-1003">Cell membrane</keyword>
<dbReference type="Pfam" id="PF02932">
    <property type="entry name" value="Neur_chan_memb"/>
    <property type="match status" value="1"/>
</dbReference>
<keyword evidence="14 33" id="KW-1133">Transmembrane helix</keyword>
<evidence type="ECO:0000256" key="22">
    <source>
        <dbReference type="ARBA" id="ARBA00023180"/>
    </source>
</evidence>
<dbReference type="FunFam" id="1.20.58.390:FF:000035">
    <property type="entry name" value="Acetylcholine receptor subunit beta-like 1"/>
    <property type="match status" value="1"/>
</dbReference>
<feature type="signal peptide" evidence="33">
    <location>
        <begin position="1"/>
        <end position="24"/>
    </location>
</feature>
<keyword evidence="9" id="KW-0165">Cleavage on pair of basic residues</keyword>
<dbReference type="Proteomes" id="UP001168990">
    <property type="component" value="Unassembled WGS sequence"/>
</dbReference>
<evidence type="ECO:0000256" key="30">
    <source>
        <dbReference type="ARBA" id="ARBA00076029"/>
    </source>
</evidence>
<keyword evidence="20" id="KW-1015">Disulfide bond</keyword>
<dbReference type="InterPro" id="IPR022398">
    <property type="entry name" value="Peptidase_S8_His-AS"/>
</dbReference>
<proteinExistence type="inferred from homology"/>
<keyword evidence="37" id="KW-1185">Reference proteome</keyword>
<evidence type="ECO:0000256" key="4">
    <source>
        <dbReference type="ARBA" id="ARBA00005325"/>
    </source>
</evidence>
<comment type="subcellular location">
    <subcellularLocation>
        <location evidence="3">Golgi apparatus membrane</location>
        <topology evidence="3">Multi-pass membrane protein</topology>
    </subcellularLocation>
    <subcellularLocation>
        <location evidence="26">Postsynaptic cell membrane</location>
        <topology evidence="26">Multi-pass membrane protein</topology>
    </subcellularLocation>
</comment>
<dbReference type="PROSITE" id="PS51892">
    <property type="entry name" value="SUBTILASE"/>
    <property type="match status" value="1"/>
</dbReference>
<evidence type="ECO:0000256" key="11">
    <source>
        <dbReference type="ARBA" id="ARBA00022729"/>
    </source>
</evidence>
<dbReference type="SUPFAM" id="SSF49785">
    <property type="entry name" value="Galactose-binding domain-like"/>
    <property type="match status" value="1"/>
</dbReference>
<evidence type="ECO:0000256" key="33">
    <source>
        <dbReference type="RuleBase" id="RU000687"/>
    </source>
</evidence>
<dbReference type="PROSITE" id="PS00137">
    <property type="entry name" value="SUBTILASE_HIS"/>
    <property type="match status" value="1"/>
</dbReference>
<evidence type="ECO:0000256" key="32">
    <source>
        <dbReference type="PROSITE-ProRule" id="PRU01240"/>
    </source>
</evidence>
<evidence type="ECO:0000256" key="28">
    <source>
        <dbReference type="ARBA" id="ARBA00038993"/>
    </source>
</evidence>
<comment type="caution">
    <text evidence="36">The sequence shown here is derived from an EMBL/GenBank/DDBJ whole genome shotgun (WGS) entry which is preliminary data.</text>
</comment>
<dbReference type="InterPro" id="IPR023827">
    <property type="entry name" value="Peptidase_S8_Asp-AS"/>
</dbReference>
<keyword evidence="16" id="KW-0333">Golgi apparatus</keyword>
<evidence type="ECO:0000256" key="15">
    <source>
        <dbReference type="ARBA" id="ARBA00023018"/>
    </source>
</evidence>
<dbReference type="CDD" id="cd00064">
    <property type="entry name" value="FU"/>
    <property type="match status" value="2"/>
</dbReference>
<feature type="transmembrane region" description="Helical" evidence="33">
    <location>
        <begin position="1019"/>
        <end position="1042"/>
    </location>
</feature>
<dbReference type="PRINTS" id="PR00254">
    <property type="entry name" value="NICOTINICR"/>
</dbReference>
<feature type="domain" description="P/Homo B" evidence="35">
    <location>
        <begin position="447"/>
        <end position="576"/>
    </location>
</feature>
<dbReference type="GO" id="GO:0000139">
    <property type="term" value="C:Golgi membrane"/>
    <property type="evidence" value="ECO:0007669"/>
    <property type="project" value="UniProtKB-SubCell"/>
</dbReference>
<dbReference type="Gene3D" id="2.10.220.10">
    <property type="entry name" value="Hormone Receptor, Insulin-like Growth Factor Receptor 1, Chain A, domain 2"/>
    <property type="match status" value="1"/>
</dbReference>
<dbReference type="FunFam" id="2.70.170.10:FF:000023">
    <property type="entry name" value="Acetylcholine receptor subunit beta-like 1"/>
    <property type="match status" value="1"/>
</dbReference>
<dbReference type="PRINTS" id="PR00252">
    <property type="entry name" value="NRIONCHANNEL"/>
</dbReference>
<dbReference type="InterPro" id="IPR018000">
    <property type="entry name" value="Neurotransmitter_ion_chnl_CS"/>
</dbReference>
<evidence type="ECO:0000256" key="27">
    <source>
        <dbReference type="ARBA" id="ARBA00035756"/>
    </source>
</evidence>
<keyword evidence="15" id="KW-0770">Synapse</keyword>
<accession>A0AA39KU79</accession>
<evidence type="ECO:0000256" key="12">
    <source>
        <dbReference type="ARBA" id="ARBA00022801"/>
    </source>
</evidence>
<comment type="function">
    <text evidence="29">Furin is likely to represent the ubiquitous endoprotease activity within constitutive secretory pathways and capable of cleavage at the RX(K/R)R consensus motif.</text>
</comment>
<evidence type="ECO:0000256" key="31">
    <source>
        <dbReference type="ARBA" id="ARBA00077026"/>
    </source>
</evidence>
<dbReference type="SUPFAM" id="SSF52743">
    <property type="entry name" value="Subtilisin-like"/>
    <property type="match status" value="1"/>
</dbReference>
<comment type="similarity">
    <text evidence="4">Belongs to the peptidase S8 family. Furin subfamily.</text>
</comment>
<dbReference type="CDD" id="cd04059">
    <property type="entry name" value="Peptidases_S8_Protein_convertases_Kexins_Furin-like"/>
    <property type="match status" value="1"/>
</dbReference>
<evidence type="ECO:0000256" key="8">
    <source>
        <dbReference type="ARBA" id="ARBA00022670"/>
    </source>
</evidence>
<dbReference type="InterPro" id="IPR038466">
    <property type="entry name" value="S8_pro-domain_sf"/>
</dbReference>
<dbReference type="CDD" id="cd19064">
    <property type="entry name" value="LGIC_TM_nAChR"/>
    <property type="match status" value="1"/>
</dbReference>
<dbReference type="Pfam" id="PF16470">
    <property type="entry name" value="S8_pro-domain"/>
    <property type="match status" value="1"/>
</dbReference>
<evidence type="ECO:0000256" key="5">
    <source>
        <dbReference type="ARBA" id="ARBA00009237"/>
    </source>
</evidence>
<dbReference type="PROSITE" id="PS00138">
    <property type="entry name" value="SUBTILASE_SER"/>
    <property type="match status" value="1"/>
</dbReference>
<dbReference type="EC" id="3.4.21.75" evidence="28"/>
<keyword evidence="19" id="KW-0865">Zymogen</keyword>
<feature type="active site" description="Charge relay system" evidence="32">
    <location>
        <position position="157"/>
    </location>
</feature>
<dbReference type="GO" id="GO:0022848">
    <property type="term" value="F:acetylcholine-gated monoatomic cation-selective channel activity"/>
    <property type="evidence" value="ECO:0007669"/>
    <property type="project" value="InterPro"/>
</dbReference>
<dbReference type="InterPro" id="IPR032815">
    <property type="entry name" value="S8_pro-domain"/>
</dbReference>
<evidence type="ECO:0000256" key="23">
    <source>
        <dbReference type="ARBA" id="ARBA00023257"/>
    </source>
</evidence>
<dbReference type="FunFam" id="3.30.70.850:FF:000001">
    <property type="entry name" value="Proprotein convertase subtilisin/kexin type 5"/>
    <property type="match status" value="1"/>
</dbReference>
<dbReference type="InterPro" id="IPR038050">
    <property type="entry name" value="Neuro_actylchol_rec"/>
</dbReference>
<evidence type="ECO:0000256" key="7">
    <source>
        <dbReference type="ARBA" id="ARBA00022475"/>
    </source>
</evidence>
<feature type="region of interest" description="Disordered" evidence="34">
    <location>
        <begin position="1130"/>
        <end position="1165"/>
    </location>
</feature>
<dbReference type="Pfam" id="PF00082">
    <property type="entry name" value="Peptidase_S8"/>
    <property type="match status" value="1"/>
</dbReference>
<reference evidence="36" key="2">
    <citation type="submission" date="2023-03" db="EMBL/GenBank/DDBJ databases">
        <authorList>
            <person name="Inwood S.N."/>
            <person name="Skelly J.G."/>
            <person name="Guhlin J."/>
            <person name="Harrop T.W.R."/>
            <person name="Goldson S.G."/>
            <person name="Dearden P.K."/>
        </authorList>
    </citation>
    <scope>NUCLEOTIDE SEQUENCE</scope>
    <source>
        <strain evidence="36">Irish</strain>
        <tissue evidence="36">Whole body</tissue>
    </source>
</reference>
<keyword evidence="6 33" id="KW-0813">Transport</keyword>
<evidence type="ECO:0000256" key="25">
    <source>
        <dbReference type="ARBA" id="ARBA00023303"/>
    </source>
</evidence>
<sequence length="1242" mass="140342">MCTDKWILSLALLLLVTLMGHTKAYSNQWATHIMGGDKVAREVANEHGFRYLDKIVENWYHFEHPLLTKRSVEPHLEIHQRLLNDTRIRRAEQQRIKSRKKRDLISKRGPFNVKTLLNDDKWMQMWYLNRGHGLDMNVQGAWADGITGRGVVVSILDDGLEKDHPDLIKNYDPQASYDVNGHDEDPMPRYDIADSNRHGTRCAGEVAATANNSICAVGVAYGAGVGGVRMLDGDVTDAVEARSLSLNSQHIDIYSASWGPDDDGKTVDGPGELATRAFIEGITKGRNKKGSIFVWASGNGGRDYDNCNCDGYTNSIWTLSISSATEHGLVPWYSEACSSTLATTYSSGGTGEKQVVTTDLHHRCTSTHTGTSASAPLAAGICALALEANKDLTWRDMQHIVVRTANPLNLVANDWITNGVGRKVSHSFGYGLMDATAMVLLARKWRTVPEQHKCEVSAPHMNRQIPARSQLALELKVKECSGVNFLEHVQAKISLMATRRGDLKITLTSPQNTTSILLAKRPHDISKTGFNQWPFMSVHMWGERPHGTWKLEIHNEGRYLDTLEEWKLVFYGTETPVEADDLLDSDKPSPPVVIVNESKNTKSGSDSGQNAVDTGGEPWTGRQQLDQISHPEVQKPTTENQTSDACQRNNLHGCLECHEGWYLFENRCVSKCPQRTYGDHDQNKNVCIWCHYTCLTCSGPTDMDCRSCYADAVTILSNSSGFQCILKSLEWKMKSTVWFYRLCSEDEERLVRDLFRGYNKLIRPVQNMTEKVHVRFGLAFVQLINVNEKNQIMKSNVWLRFVWTDYQLQWDEADYGGIGVLRLPPDKVWKPDIVLFNNADGNYEVRYKSNVLIYPNGEVLWVPPAIYQSSCTIDVTYFPFDQQTCIMKFGSWTFNGDQVSLALYNDKNFVDLSDYWKSGTWDIISVPAYLNTYQGDFPTETDITFYIIIRRKTLFYTVNLILPTVLISFLCVLVFYLPAEAGEKVTLGISILLSLVVFLLLVSKILPPTSLVLPLIAKYLLFTFIMNTVSILVTVIIINWNFRGPRTHRMPQIIRNIFLKYLPTILCMRRPKKTRLRWMMEIPNVTLPASTYSGSPTELPKHLPGSMAKTKMEIMELSDLHHPNCKINRKAHHTTSTSSTAGGNNEGLGDRRGSESSDSVLLSPEATKATEAVEFIAEHLRNEDLYIQTREDWKYVAMVIDRLQLYIFFIVTTAGTVGILMDAPHIFEYVDQDRIIEIYRGK</sequence>
<evidence type="ECO:0000256" key="13">
    <source>
        <dbReference type="ARBA" id="ARBA00022825"/>
    </source>
</evidence>